<comment type="caution">
    <text evidence="1">The sequence shown here is derived from an EMBL/GenBank/DDBJ whole genome shotgun (WGS) entry which is preliminary data.</text>
</comment>
<reference evidence="1 2" key="1">
    <citation type="submission" date="2020-04" db="EMBL/GenBank/DDBJ databases">
        <title>Ramlibacter sp. G-1-2-2 isolated from soil.</title>
        <authorList>
            <person name="Dahal R.H."/>
        </authorList>
    </citation>
    <scope>NUCLEOTIDE SEQUENCE [LARGE SCALE GENOMIC DNA]</scope>
    <source>
        <strain evidence="1 2">G-1-2-2</strain>
    </source>
</reference>
<dbReference type="AlphaFoldDB" id="A0A848HDX4"/>
<protein>
    <submittedName>
        <fullName evidence="1">Uncharacterized protein</fullName>
    </submittedName>
</protein>
<evidence type="ECO:0000313" key="1">
    <source>
        <dbReference type="EMBL" id="NML48372.1"/>
    </source>
</evidence>
<proteinExistence type="predicted"/>
<name>A0A848HDX4_9BURK</name>
<keyword evidence="2" id="KW-1185">Reference proteome</keyword>
<sequence>MALTNHPASLQAELRARDARAATLSYTVHNQGGTELFLFNRMYAAVDASGRHVLDRDLCNIEADDAGIVISKKIPALRASQAAALRNLPCVTVVAPGASFIETLTLALPLLPWTPHAEPPARQNPQLLPVVFELGFTGVAGTRAQARPVRTTLGEALRLPDFGIEGQLLVRSPRLGNLPVFRG</sequence>
<accession>A0A848HDX4</accession>
<evidence type="ECO:0000313" key="2">
    <source>
        <dbReference type="Proteomes" id="UP000541185"/>
    </source>
</evidence>
<dbReference type="Proteomes" id="UP000541185">
    <property type="component" value="Unassembled WGS sequence"/>
</dbReference>
<dbReference type="RefSeq" id="WP_169422714.1">
    <property type="nucleotide sequence ID" value="NZ_JABBFX010000005.1"/>
</dbReference>
<dbReference type="EMBL" id="JABBFX010000005">
    <property type="protein sequence ID" value="NML48372.1"/>
    <property type="molecule type" value="Genomic_DNA"/>
</dbReference>
<organism evidence="1 2">
    <name type="scientific">Ramlibacter agri</name>
    <dbReference type="NCBI Taxonomy" id="2728837"/>
    <lineage>
        <taxon>Bacteria</taxon>
        <taxon>Pseudomonadati</taxon>
        <taxon>Pseudomonadota</taxon>
        <taxon>Betaproteobacteria</taxon>
        <taxon>Burkholderiales</taxon>
        <taxon>Comamonadaceae</taxon>
        <taxon>Ramlibacter</taxon>
    </lineage>
</organism>
<gene>
    <name evidence="1" type="ORF">HHL11_31790</name>
</gene>